<dbReference type="AlphaFoldDB" id="K9UR43"/>
<organism evidence="1 2">
    <name type="scientific">Chamaesiphon minutus (strain ATCC 27169 / PCC 6605)</name>
    <dbReference type="NCBI Taxonomy" id="1173020"/>
    <lineage>
        <taxon>Bacteria</taxon>
        <taxon>Bacillati</taxon>
        <taxon>Cyanobacteriota</taxon>
        <taxon>Cyanophyceae</taxon>
        <taxon>Gomontiellales</taxon>
        <taxon>Chamaesiphonaceae</taxon>
        <taxon>Chamaesiphon</taxon>
    </lineage>
</organism>
<keyword evidence="2" id="KW-1185">Reference proteome</keyword>
<dbReference type="Gene3D" id="2.60.120.1140">
    <property type="entry name" value="Protein of unknown function DUF192"/>
    <property type="match status" value="1"/>
</dbReference>
<dbReference type="eggNOG" id="COG1430">
    <property type="taxonomic scope" value="Bacteria"/>
</dbReference>
<dbReference type="Proteomes" id="UP000010366">
    <property type="component" value="Plasmid pCHA6605.01"/>
</dbReference>
<sequence length="219" mass="24305">MGVLGCWVVFLNPLLPHSVTLLLRYSPTPLRPYPPTPLRPHSPPPYKPVFNFNKKNVFLTKGQLPYLVMLLAPIYLHGVDVSSLFKVTSNKPTILPITAQATIGDKAIKLEVAKNAIAQQTGLTHRPDIPSDRGMLYQTMTQQPLTFSGKGMEFATDLIFINKNRVVGLYTNVTPCTDKCTTYSLTQKYDAVMEVKAGIVEKLGIKNDTEIDLNYAGQN</sequence>
<evidence type="ECO:0000313" key="2">
    <source>
        <dbReference type="Proteomes" id="UP000010366"/>
    </source>
</evidence>
<dbReference type="InterPro" id="IPR038695">
    <property type="entry name" value="Saro_0823-like_sf"/>
</dbReference>
<name>K9UR43_CHAP6</name>
<dbReference type="HOGENOM" id="CLU_1259569_0_0_3"/>
<evidence type="ECO:0000313" key="1">
    <source>
        <dbReference type="EMBL" id="AFY97153.1"/>
    </source>
</evidence>
<reference evidence="1 2" key="1">
    <citation type="submission" date="2012-05" db="EMBL/GenBank/DDBJ databases">
        <title>Noncontiguous Finished plasmid 1 of genome of Chamaesiphon sp. PCC 6605.</title>
        <authorList>
            <consortium name="US DOE Joint Genome Institute"/>
            <person name="Gugger M."/>
            <person name="Coursin T."/>
            <person name="Rippka R."/>
            <person name="Tandeau De Marsac N."/>
            <person name="Huntemann M."/>
            <person name="Wei C.-L."/>
            <person name="Han J."/>
            <person name="Detter J.C."/>
            <person name="Han C."/>
            <person name="Tapia R."/>
            <person name="Chen A."/>
            <person name="Kyrpides N."/>
            <person name="Mavromatis K."/>
            <person name="Markowitz V."/>
            <person name="Szeto E."/>
            <person name="Ivanova N."/>
            <person name="Pagani I."/>
            <person name="Pati A."/>
            <person name="Goodwin L."/>
            <person name="Nordberg H.P."/>
            <person name="Cantor M.N."/>
            <person name="Hua S.X."/>
            <person name="Woyke T."/>
            <person name="Kerfeld C.A."/>
        </authorList>
    </citation>
    <scope>NUCLEOTIDE SEQUENCE [LARGE SCALE GENOMIC DNA]</scope>
    <source>
        <strain evidence="2">ATCC 27169 / PCC 6605</strain>
        <plasmid evidence="2">Plasmid pCHA6605.01</plasmid>
    </source>
</reference>
<dbReference type="PANTHER" id="PTHR37953">
    <property type="entry name" value="UPF0127 PROTEIN MJ1496"/>
    <property type="match status" value="1"/>
</dbReference>
<dbReference type="InterPro" id="IPR003795">
    <property type="entry name" value="DUF192"/>
</dbReference>
<dbReference type="PANTHER" id="PTHR37953:SF1">
    <property type="entry name" value="UPF0127 PROTEIN MJ1496"/>
    <property type="match status" value="1"/>
</dbReference>
<keyword evidence="1" id="KW-0614">Plasmid</keyword>
<gene>
    <name evidence="1" type="ORF">Cha6605_6330</name>
</gene>
<proteinExistence type="predicted"/>
<dbReference type="EMBL" id="CP003601">
    <property type="protein sequence ID" value="AFY97153.1"/>
    <property type="molecule type" value="Genomic_DNA"/>
</dbReference>
<geneLocation type="plasmid" evidence="1 2">
    <name>pCHA6605.01</name>
</geneLocation>
<accession>K9UR43</accession>
<protein>
    <submittedName>
        <fullName evidence="1">Uncharacterized protein</fullName>
    </submittedName>
</protein>
<dbReference type="KEGG" id="cmp:Cha6605_6330"/>
<dbReference type="Pfam" id="PF02643">
    <property type="entry name" value="DUF192"/>
    <property type="match status" value="1"/>
</dbReference>